<proteinExistence type="predicted"/>
<evidence type="ECO:0000313" key="4">
    <source>
        <dbReference type="Proteomes" id="UP000008810"/>
    </source>
</evidence>
<dbReference type="Gramene" id="PNT65973">
    <property type="protein sequence ID" value="PNT65973"/>
    <property type="gene ID" value="BRADI_3g05076v3"/>
</dbReference>
<dbReference type="EMBL" id="CM000882">
    <property type="protein sequence ID" value="PNT65973.1"/>
    <property type="molecule type" value="Genomic_DNA"/>
</dbReference>
<reference evidence="2 3" key="1">
    <citation type="journal article" date="2010" name="Nature">
        <title>Genome sequencing and analysis of the model grass Brachypodium distachyon.</title>
        <authorList>
            <consortium name="International Brachypodium Initiative"/>
        </authorList>
    </citation>
    <scope>NUCLEOTIDE SEQUENCE [LARGE SCALE GENOMIC DNA]</scope>
    <source>
        <strain evidence="2 3">Bd21</strain>
    </source>
</reference>
<accession>A0A2K2CVB7</accession>
<dbReference type="Proteomes" id="UP000008810">
    <property type="component" value="Chromosome 3"/>
</dbReference>
<protein>
    <submittedName>
        <fullName evidence="2 3">Uncharacterized protein</fullName>
    </submittedName>
</protein>
<organism evidence="2">
    <name type="scientific">Brachypodium distachyon</name>
    <name type="common">Purple false brome</name>
    <name type="synonym">Trachynia distachya</name>
    <dbReference type="NCBI Taxonomy" id="15368"/>
    <lineage>
        <taxon>Eukaryota</taxon>
        <taxon>Viridiplantae</taxon>
        <taxon>Streptophyta</taxon>
        <taxon>Embryophyta</taxon>
        <taxon>Tracheophyta</taxon>
        <taxon>Spermatophyta</taxon>
        <taxon>Magnoliopsida</taxon>
        <taxon>Liliopsida</taxon>
        <taxon>Poales</taxon>
        <taxon>Poaceae</taxon>
        <taxon>BOP clade</taxon>
        <taxon>Pooideae</taxon>
        <taxon>Stipodae</taxon>
        <taxon>Brachypodieae</taxon>
        <taxon>Brachypodium</taxon>
    </lineage>
</organism>
<evidence type="ECO:0000256" key="1">
    <source>
        <dbReference type="SAM" id="MobiDB-lite"/>
    </source>
</evidence>
<dbReference type="InParanoid" id="A0A2K2CVB7"/>
<reference evidence="3" key="3">
    <citation type="submission" date="2018-08" db="UniProtKB">
        <authorList>
            <consortium name="EnsemblPlants"/>
        </authorList>
    </citation>
    <scope>IDENTIFICATION</scope>
    <source>
        <strain evidence="3">cv. Bd21</strain>
    </source>
</reference>
<name>A0A2K2CVB7_BRADI</name>
<reference evidence="2" key="2">
    <citation type="submission" date="2017-06" db="EMBL/GenBank/DDBJ databases">
        <title>WGS assembly of Brachypodium distachyon.</title>
        <authorList>
            <consortium name="The International Brachypodium Initiative"/>
            <person name="Lucas S."/>
            <person name="Harmon-Smith M."/>
            <person name="Lail K."/>
            <person name="Tice H."/>
            <person name="Grimwood J."/>
            <person name="Bruce D."/>
            <person name="Barry K."/>
            <person name="Shu S."/>
            <person name="Lindquist E."/>
            <person name="Wang M."/>
            <person name="Pitluck S."/>
            <person name="Vogel J.P."/>
            <person name="Garvin D.F."/>
            <person name="Mockler T.C."/>
            <person name="Schmutz J."/>
            <person name="Rokhsar D."/>
            <person name="Bevan M.W."/>
        </authorList>
    </citation>
    <scope>NUCLEOTIDE SEQUENCE</scope>
    <source>
        <strain evidence="2">Bd21</strain>
    </source>
</reference>
<feature type="region of interest" description="Disordered" evidence="1">
    <location>
        <begin position="54"/>
        <end position="89"/>
    </location>
</feature>
<gene>
    <name evidence="2" type="ORF">BRADI_3g05076v3</name>
</gene>
<keyword evidence="4" id="KW-1185">Reference proteome</keyword>
<evidence type="ECO:0000313" key="2">
    <source>
        <dbReference type="EMBL" id="PNT65973.1"/>
    </source>
</evidence>
<feature type="compositionally biased region" description="Low complexity" evidence="1">
    <location>
        <begin position="59"/>
        <end position="70"/>
    </location>
</feature>
<sequence>MDKAWPHFIEAKTGPLYFGPFNRKMRSVTGNSRNKSREPSAPDLRLCNAVLERTRSRSRSLPPHSSSCSCRRPKNLQPPPLPLASTSHPRRRLHRLLPRVFSAGTVFPAIARVEGDEDAREELWSGGAITHKSTQPLIPVTIGPPADMGWPTGGVLSLAPPPAGVLLIHSSPRSYFFLSSPALPLGHLIS</sequence>
<dbReference type="EnsemblPlants" id="PNT65973">
    <property type="protein sequence ID" value="PNT65973"/>
    <property type="gene ID" value="BRADI_3g05076v3"/>
</dbReference>
<dbReference type="AlphaFoldDB" id="A0A2K2CVB7"/>
<evidence type="ECO:0000313" key="3">
    <source>
        <dbReference type="EnsemblPlants" id="PNT65973"/>
    </source>
</evidence>